<dbReference type="SUPFAM" id="SSF56112">
    <property type="entry name" value="Protein kinase-like (PK-like)"/>
    <property type="match status" value="1"/>
</dbReference>
<evidence type="ECO:0000313" key="3">
    <source>
        <dbReference type="Proteomes" id="UP001174909"/>
    </source>
</evidence>
<protein>
    <recommendedName>
        <fullName evidence="1">Serine-threonine/tyrosine-protein kinase catalytic domain-containing protein</fullName>
    </recommendedName>
</protein>
<dbReference type="GO" id="GO:0004672">
    <property type="term" value="F:protein kinase activity"/>
    <property type="evidence" value="ECO:0007669"/>
    <property type="project" value="InterPro"/>
</dbReference>
<dbReference type="EMBL" id="CASHTH010002101">
    <property type="protein sequence ID" value="CAI8024860.1"/>
    <property type="molecule type" value="Genomic_DNA"/>
</dbReference>
<dbReference type="AlphaFoldDB" id="A0AA35S7H3"/>
<accession>A0AA35S7H3</accession>
<comment type="caution">
    <text evidence="2">The sequence shown here is derived from an EMBL/GenBank/DDBJ whole genome shotgun (WGS) entry which is preliminary data.</text>
</comment>
<dbReference type="InterPro" id="IPR011009">
    <property type="entry name" value="Kinase-like_dom_sf"/>
</dbReference>
<keyword evidence="3" id="KW-1185">Reference proteome</keyword>
<reference evidence="2" key="1">
    <citation type="submission" date="2023-03" db="EMBL/GenBank/DDBJ databases">
        <authorList>
            <person name="Steffen K."/>
            <person name="Cardenas P."/>
        </authorList>
    </citation>
    <scope>NUCLEOTIDE SEQUENCE</scope>
</reference>
<dbReference type="Proteomes" id="UP001174909">
    <property type="component" value="Unassembled WGS sequence"/>
</dbReference>
<name>A0AA35S7H3_GEOBA</name>
<proteinExistence type="predicted"/>
<sequence>MEYLVQRKLVHRDLAARNCMIDAHNLLQTLVFRRRFMLEITSDKRRRQTRKERLL</sequence>
<dbReference type="PROSITE" id="PS00109">
    <property type="entry name" value="PROTEIN_KINASE_TYR"/>
    <property type="match status" value="1"/>
</dbReference>
<dbReference type="Pfam" id="PF07714">
    <property type="entry name" value="PK_Tyr_Ser-Thr"/>
    <property type="match status" value="1"/>
</dbReference>
<dbReference type="InterPro" id="IPR008266">
    <property type="entry name" value="Tyr_kinase_AS"/>
</dbReference>
<dbReference type="InterPro" id="IPR001245">
    <property type="entry name" value="Ser-Thr/Tyr_kinase_cat_dom"/>
</dbReference>
<evidence type="ECO:0000313" key="2">
    <source>
        <dbReference type="EMBL" id="CAI8024860.1"/>
    </source>
</evidence>
<gene>
    <name evidence="2" type="ORF">GBAR_LOCUS14399</name>
</gene>
<dbReference type="Gene3D" id="1.10.510.10">
    <property type="entry name" value="Transferase(Phosphotransferase) domain 1"/>
    <property type="match status" value="1"/>
</dbReference>
<feature type="domain" description="Serine-threonine/tyrosine-protein kinase catalytic" evidence="1">
    <location>
        <begin position="1"/>
        <end position="26"/>
    </location>
</feature>
<organism evidence="2 3">
    <name type="scientific">Geodia barretti</name>
    <name type="common">Barrett's horny sponge</name>
    <dbReference type="NCBI Taxonomy" id="519541"/>
    <lineage>
        <taxon>Eukaryota</taxon>
        <taxon>Metazoa</taxon>
        <taxon>Porifera</taxon>
        <taxon>Demospongiae</taxon>
        <taxon>Heteroscleromorpha</taxon>
        <taxon>Tetractinellida</taxon>
        <taxon>Astrophorina</taxon>
        <taxon>Geodiidae</taxon>
        <taxon>Geodia</taxon>
    </lineage>
</organism>
<evidence type="ECO:0000259" key="1">
    <source>
        <dbReference type="Pfam" id="PF07714"/>
    </source>
</evidence>